<keyword evidence="2" id="KW-0547">Nucleotide-binding</keyword>
<name>A0A266N4E4_9PSED</name>
<dbReference type="SUPFAM" id="SSF52540">
    <property type="entry name" value="P-loop containing nucleoside triphosphate hydrolases"/>
    <property type="match status" value="1"/>
</dbReference>
<keyword evidence="2" id="KW-0067">ATP-binding</keyword>
<dbReference type="Pfam" id="PF13304">
    <property type="entry name" value="AAA_21"/>
    <property type="match status" value="1"/>
</dbReference>
<dbReference type="InterPro" id="IPR003959">
    <property type="entry name" value="ATPase_AAA_core"/>
</dbReference>
<accession>A0A266N4E4</accession>
<proteinExistence type="predicted"/>
<dbReference type="Proteomes" id="UP000215788">
    <property type="component" value="Unassembled WGS sequence"/>
</dbReference>
<comment type="caution">
    <text evidence="2">The sequence shown here is derived from an EMBL/GenBank/DDBJ whole genome shotgun (WGS) entry which is preliminary data.</text>
</comment>
<gene>
    <name evidence="2" type="ORF">CJF39_22095</name>
</gene>
<evidence type="ECO:0000259" key="1">
    <source>
        <dbReference type="Pfam" id="PF13304"/>
    </source>
</evidence>
<dbReference type="PANTHER" id="PTHR43581">
    <property type="entry name" value="ATP/GTP PHOSPHATASE"/>
    <property type="match status" value="1"/>
</dbReference>
<feature type="domain" description="ATPase AAA-type core" evidence="1">
    <location>
        <begin position="315"/>
        <end position="395"/>
    </location>
</feature>
<reference evidence="2 3" key="1">
    <citation type="submission" date="2017-08" db="EMBL/GenBank/DDBJ databases">
        <title>Genomic and metabolic characterisation of spoilage-associated Pseudomonas species.</title>
        <authorList>
            <person name="Stanborough T."/>
            <person name="Fegan N."/>
            <person name="Powell S.M."/>
            <person name="Singh T."/>
            <person name="Tamplin M.L."/>
            <person name="Chandry P.S."/>
        </authorList>
    </citation>
    <scope>NUCLEOTIDE SEQUENCE [LARGE SCALE GENOMIC DNA]</scope>
    <source>
        <strain evidence="2 3">L1802</strain>
    </source>
</reference>
<dbReference type="GO" id="GO:0005524">
    <property type="term" value="F:ATP binding"/>
    <property type="evidence" value="ECO:0007669"/>
    <property type="project" value="UniProtKB-KW"/>
</dbReference>
<dbReference type="GO" id="GO:0016887">
    <property type="term" value="F:ATP hydrolysis activity"/>
    <property type="evidence" value="ECO:0007669"/>
    <property type="project" value="InterPro"/>
</dbReference>
<dbReference type="EMBL" id="NQKI01000064">
    <property type="protein sequence ID" value="OZY57323.1"/>
    <property type="molecule type" value="Genomic_DNA"/>
</dbReference>
<evidence type="ECO:0000313" key="2">
    <source>
        <dbReference type="EMBL" id="OZY57323.1"/>
    </source>
</evidence>
<sequence length="501" mass="56039">MPTIYIQGCLQVKTPSYLLESARFDFGDGSDGHVKFIGENANLKKTHISFIVGANGTGKSRMLASLVDAFNEQHSQNSIEEKYHRQLSGSHNLPCIEIVARAHGISDQTRAQHSEEKKLSTPHLPSRILAISNLVIDKFPYRQDSIDEDQFYYYLGVRQATNLTTTGSTDRAVAESVIRMLADSTRLEAFGSWIDMVFGNGREIAFGFNRRKLQEIRKFLKIANKFEYIQERLERRMGSRRADMISGEELLAMTGHIEELFTLLENNLQTQLYSKVERATLRLATLQEQDKSNLSRLVIGFLAASRAGISVWPSLLFEGRSWLGFEELSSGQQNLLSVGAKVIAYATPGCLVVIDEPEVSLNVIWQQRYVELLQKSLAGATGSHVIIATHSPHMLSSVAHGLASIVTLGRKSDQIVAEVQDGVFEGWGSESVLYNVLQIPSASNYHLTRELSAVLKHIQDGGKDRDFLNGFMTKISRINYKGIEPLALVVKEVQTYMERLN</sequence>
<evidence type="ECO:0000313" key="3">
    <source>
        <dbReference type="Proteomes" id="UP000215788"/>
    </source>
</evidence>
<dbReference type="InterPro" id="IPR027417">
    <property type="entry name" value="P-loop_NTPase"/>
</dbReference>
<dbReference type="OrthoDB" id="9815944at2"/>
<protein>
    <submittedName>
        <fullName evidence="2">ATP-binding protein</fullName>
    </submittedName>
</protein>
<dbReference type="Gene3D" id="3.40.50.300">
    <property type="entry name" value="P-loop containing nucleotide triphosphate hydrolases"/>
    <property type="match status" value="1"/>
</dbReference>
<dbReference type="AlphaFoldDB" id="A0A266N4E4"/>
<dbReference type="PANTHER" id="PTHR43581:SF2">
    <property type="entry name" value="EXCINUCLEASE ATPASE SUBUNIT"/>
    <property type="match status" value="1"/>
</dbReference>
<dbReference type="InterPro" id="IPR051396">
    <property type="entry name" value="Bact_Antivir_Def_Nuclease"/>
</dbReference>
<organism evidence="2 3">
    <name type="scientific">Pseudomonas lundensis</name>
    <dbReference type="NCBI Taxonomy" id="86185"/>
    <lineage>
        <taxon>Bacteria</taxon>
        <taxon>Pseudomonadati</taxon>
        <taxon>Pseudomonadota</taxon>
        <taxon>Gammaproteobacteria</taxon>
        <taxon>Pseudomonadales</taxon>
        <taxon>Pseudomonadaceae</taxon>
        <taxon>Pseudomonas</taxon>
    </lineage>
</organism>